<protein>
    <recommendedName>
        <fullName evidence="2">DUF7869 domain-containing protein</fullName>
    </recommendedName>
</protein>
<name>A0A9P1DE09_9DINO</name>
<feature type="domain" description="DUF7869" evidence="2">
    <location>
        <begin position="1800"/>
        <end position="1967"/>
    </location>
</feature>
<comment type="caution">
    <text evidence="3">The sequence shown here is derived from an EMBL/GenBank/DDBJ whole genome shotgun (WGS) entry which is preliminary data.</text>
</comment>
<dbReference type="OrthoDB" id="414455at2759"/>
<evidence type="ECO:0000313" key="4">
    <source>
        <dbReference type="EMBL" id="CAL4795838.1"/>
    </source>
</evidence>
<dbReference type="EMBL" id="CAMXCT010004312">
    <property type="protein sequence ID" value="CAI4008526.1"/>
    <property type="molecule type" value="Genomic_DNA"/>
</dbReference>
<dbReference type="EMBL" id="CAMXCT020004312">
    <property type="protein sequence ID" value="CAL1161901.1"/>
    <property type="molecule type" value="Genomic_DNA"/>
</dbReference>
<evidence type="ECO:0000256" key="1">
    <source>
        <dbReference type="SAM" id="MobiDB-lite"/>
    </source>
</evidence>
<reference evidence="4 5" key="2">
    <citation type="submission" date="2024-05" db="EMBL/GenBank/DDBJ databases">
        <authorList>
            <person name="Chen Y."/>
            <person name="Shah S."/>
            <person name="Dougan E. K."/>
            <person name="Thang M."/>
            <person name="Chan C."/>
        </authorList>
    </citation>
    <scope>NUCLEOTIDE SEQUENCE [LARGE SCALE GENOMIC DNA]</scope>
</reference>
<dbReference type="EMBL" id="CAMXCT030004312">
    <property type="protein sequence ID" value="CAL4795838.1"/>
    <property type="molecule type" value="Genomic_DNA"/>
</dbReference>
<proteinExistence type="predicted"/>
<reference evidence="3" key="1">
    <citation type="submission" date="2022-10" db="EMBL/GenBank/DDBJ databases">
        <authorList>
            <person name="Chen Y."/>
            <person name="Dougan E. K."/>
            <person name="Chan C."/>
            <person name="Rhodes N."/>
            <person name="Thang M."/>
        </authorList>
    </citation>
    <scope>NUCLEOTIDE SEQUENCE</scope>
</reference>
<gene>
    <name evidence="3" type="ORF">C1SCF055_LOCUS33964</name>
</gene>
<dbReference type="InterPro" id="IPR057191">
    <property type="entry name" value="DUF7869"/>
</dbReference>
<dbReference type="Proteomes" id="UP001152797">
    <property type="component" value="Unassembled WGS sequence"/>
</dbReference>
<evidence type="ECO:0000313" key="3">
    <source>
        <dbReference type="EMBL" id="CAI4008526.1"/>
    </source>
</evidence>
<organism evidence="3">
    <name type="scientific">Cladocopium goreaui</name>
    <dbReference type="NCBI Taxonomy" id="2562237"/>
    <lineage>
        <taxon>Eukaryota</taxon>
        <taxon>Sar</taxon>
        <taxon>Alveolata</taxon>
        <taxon>Dinophyceae</taxon>
        <taxon>Suessiales</taxon>
        <taxon>Symbiodiniaceae</taxon>
        <taxon>Cladocopium</taxon>
    </lineage>
</organism>
<dbReference type="PANTHER" id="PTHR33153">
    <property type="entry name" value="MYND-TYPE DOMAIN-CONTAINING PROTEIN"/>
    <property type="match status" value="1"/>
</dbReference>
<feature type="region of interest" description="Disordered" evidence="1">
    <location>
        <begin position="875"/>
        <end position="904"/>
    </location>
</feature>
<accession>A0A9P1DE09</accession>
<keyword evidence="5" id="KW-1185">Reference proteome</keyword>
<dbReference type="PANTHER" id="PTHR33153:SF3">
    <property type="entry name" value="TRAFFICKING PROTEIN PARTICLE COMPLEX SUBUNIT 11 DOMAIN-CONTAINING PROTEIN"/>
    <property type="match status" value="1"/>
</dbReference>
<dbReference type="Pfam" id="PF25273">
    <property type="entry name" value="DUF7869"/>
    <property type="match status" value="1"/>
</dbReference>
<evidence type="ECO:0000313" key="5">
    <source>
        <dbReference type="Proteomes" id="UP001152797"/>
    </source>
</evidence>
<sequence>MAAAEAAVKEKIVKLAEETFCGSGDIEAQDAKSFHQYFLQTYPPGSAERSKLLSDLHGLENRLKALTGWVPPAAVDTVLPFKAGQIQSFVVAPWQLGLAAEDSVKGPSKIVYILDTVSNFLASPYRSEREPLDLLFSPGARPGEPVVDWSMVHAIGMGKSSACRIILECTLRLGLSDLELVAISDVLKALLRMKATYEPSATEEQQFMRSLGFKSQMAERSRPDPLMVACKWSDLLRGQGLNFAAVIDQRIQAYNKGRTEAVAISQQEKAFIKLYVHQAPEFTELLEYHWQNFKVAESAVPLKIWANPDLSPDTKQIRSGGKALWTNILKWTPAKNYYWLLRAIGIFLKNLKEAQMAGKNVSLKSMANRLRSNFKDPLAHDQASLFGHFLPEWKSHVTNTQLDDLIARFSKGYLNKELEEKLKLMEPELKATDFRFIQQVSGQWSSVLGSSVLGDGTQEAERAKEQAEFNLFQSRLAKEAAMFSDYTRQLQLFHARQHEEKVAANLCLKQALAAATDTFSNHWMPCRRTSESGVLPYVNEVMVSFAESEGISSSKALQLHIACFDKLGLHWFANAKPTVSVIANAVGAAPENVAAIVFAPNVGKPGDAYDMLKIQESEDELDAMLREDTYNLRATRGFISFSEESVGCGKSKRPGGTTFWFVVSKVRNAKGELISKWNGCFLQVRKRTVAECPVLPRTSWVNPCSPIARPLGGANISKAARSKQWATGEGFWRTVLQSAVEWLSLDKSWVIFVVDLHPYDGTLQKCITNFHSSAGKLPEFASIAPIWANLGSIDDGEGDKPDNLRIEAFCRQSLKTHIEGELRSGRLKVAGFTMPEANEQTAVSPPIYNEDWLDKVTATFPTLGDEVQKAIGEHNKVHNPSGVPYKGEKKRTAPEAQEEEEKSAVTLEPVDTTIEKLSPDAQLCGPDGHYELLVKGPHLYLHGLADCVVSAQSPVCHFWGRYLCGSTDKKDIAKFQGQMLPWQMDSKEYVACFAVEDESNNVDLADFPQNPQSLIAFLRHLEENSLVGVNIEVHEVKYTQKPDALQPGQVTTEYSIKPTEECYFLPQPLPKNTKILLENAASVIAKGDFDWNTGRHSKNHLQMYLSLEFHTARNTILPRRPKVFLTKPVKLTKGQIALAEAKDITQDLDVVELWSGVGSIAGAAQEKFFKAETIELTDGQDLTSKEGFKEAEAKVLRLGKGSLLWMGLPCKSFVFLNASNCKRNPYNQYKGDTSYQPVKEGNLFANEAKYLGQLALQRGVQVVIENPPQSTLWQYLPTSFMKQLSSSAVCHRCSFEKAPDGKRLWKQYKFYCSDPWIGDLQVGCKCQQGHIALTSKKDGKVTGKLDLLSESAAYPIALGQAVISAWSSQDVHDPVGEPRASKRSWQSLDVVPQDKGRDWKTIPVDDEVAQAVVKKRKACISAASWQELMLSKPADKELNQYETNGMDKNRIQRVFADGCSCKRNCISTLSFADAVGWCHAFHMADQAKRQILLFALYHPDIEWEDKEALTISERHQKTYLEVSGVRVCVAAFCRLLGVSKKTFYKMIFGQPDMRRKESGAKPTFCPQQAKVDEFLRDIYQSAAVVPEDGGSLDEEADATQKLMDWCQPSSPVEFVIQNCGGKVNALRRYLPHGTPTDLYWQYLAWHEARIADGHPTEVLGSQVLGSQVLGPGSSVLGRSAPASWSTFWRAYQRWHDILRPRAKSDHAQCQTCFDLQTDLYAKHTSPQKKLELADAWRVHLQQQYLDRQIYWNLRHCSRQPGSDILTIIIDSMDKKKTVWPKWSFDRPSKEIEKLGARPRVVVTAALAHGYVTSWFLAPDELTHGADAYCEVLCQVLCQVIEQVHQLRGSKPLPRHLVLQVDNTVAQAKNGFVGAFCAYVVGKQIFQSVTMNFLMVGHTHEDIDQIFSLLVSQVIRRYRYETVQDLKQCMEAVLAPAFHARHEDFKVTELNSVRSFAEWLKPLGVTQHGCWQTRHGIEAPHSFCYKLFMDLTGEEKAKATHHRWFGAAGDKDVMCCIKTYMRDTQLQQPPLCVLPADCLDSIRTFSPDRHVGPSMTAAEIERFKYFANVIDDRRYGYHRAAAGLRSLVQRCSVLGPPGPESDLATPWLLNVNPDRAPLVYPDKNPFFSHLPDSSWHMKVQVRRQ</sequence>
<evidence type="ECO:0000259" key="2">
    <source>
        <dbReference type="Pfam" id="PF25273"/>
    </source>
</evidence>